<proteinExistence type="predicted"/>
<evidence type="ECO:0000256" key="5">
    <source>
        <dbReference type="ARBA" id="ARBA00022989"/>
    </source>
</evidence>
<dbReference type="PANTHER" id="PTHR14789:SF2">
    <property type="entry name" value="LAYILIN"/>
    <property type="match status" value="1"/>
</dbReference>
<dbReference type="PANTHER" id="PTHR14789">
    <property type="entry name" value="CHONDROLECTIN VARIANT CHODLFDELTAE"/>
    <property type="match status" value="1"/>
</dbReference>
<evidence type="ECO:0000256" key="2">
    <source>
        <dbReference type="ARBA" id="ARBA00022692"/>
    </source>
</evidence>
<dbReference type="SUPFAM" id="SSF56436">
    <property type="entry name" value="C-type lectin-like"/>
    <property type="match status" value="1"/>
</dbReference>
<reference key="1">
    <citation type="journal article" date="2007" name="Nature">
        <title>The medaka draft genome and insights into vertebrate genome evolution.</title>
        <authorList>
            <person name="Kasahara M."/>
            <person name="Naruse K."/>
            <person name="Sasaki S."/>
            <person name="Nakatani Y."/>
            <person name="Qu W."/>
            <person name="Ahsan B."/>
            <person name="Yamada T."/>
            <person name="Nagayasu Y."/>
            <person name="Doi K."/>
            <person name="Kasai Y."/>
            <person name="Jindo T."/>
            <person name="Kobayashi D."/>
            <person name="Shimada A."/>
            <person name="Toyoda A."/>
            <person name="Kuroki Y."/>
            <person name="Fujiyama A."/>
            <person name="Sasaki T."/>
            <person name="Shimizu A."/>
            <person name="Asakawa S."/>
            <person name="Shimizu N."/>
            <person name="Hashimoto S."/>
            <person name="Yang J."/>
            <person name="Lee Y."/>
            <person name="Matsushima K."/>
            <person name="Sugano S."/>
            <person name="Sakaizumi M."/>
            <person name="Narita T."/>
            <person name="Ohishi K."/>
            <person name="Haga S."/>
            <person name="Ohta F."/>
            <person name="Nomoto H."/>
            <person name="Nogata K."/>
            <person name="Morishita T."/>
            <person name="Endo T."/>
            <person name="Shin-I T."/>
            <person name="Takeda H."/>
            <person name="Morishita S."/>
            <person name="Kohara Y."/>
        </authorList>
    </citation>
    <scope>NUCLEOTIDE SEQUENCE [LARGE SCALE GENOMIC DNA]</scope>
    <source>
        <strain>Hd-rR</strain>
    </source>
</reference>
<dbReference type="Proteomes" id="UP000265200">
    <property type="component" value="Chromosome 13"/>
</dbReference>
<dbReference type="GO" id="GO:0030246">
    <property type="term" value="F:carbohydrate binding"/>
    <property type="evidence" value="ECO:0007669"/>
    <property type="project" value="UniProtKB-KW"/>
</dbReference>
<keyword evidence="4" id="KW-0430">Lectin</keyword>
<dbReference type="InterPro" id="IPR016186">
    <property type="entry name" value="C-type_lectin-like/link_sf"/>
</dbReference>
<evidence type="ECO:0000256" key="6">
    <source>
        <dbReference type="ARBA" id="ARBA00023136"/>
    </source>
</evidence>
<feature type="transmembrane region" description="Helical" evidence="7">
    <location>
        <begin position="220"/>
        <end position="244"/>
    </location>
</feature>
<dbReference type="FunFam" id="3.10.100.10:FF:000006">
    <property type="entry name" value="Layilin b"/>
    <property type="match status" value="1"/>
</dbReference>
<dbReference type="InterPro" id="IPR051505">
    <property type="entry name" value="C-type_lectin_domain"/>
</dbReference>
<dbReference type="Gene3D" id="3.10.100.10">
    <property type="entry name" value="Mannose-Binding Protein A, subunit A"/>
    <property type="match status" value="1"/>
</dbReference>
<keyword evidence="6 7" id="KW-0472">Membrane</keyword>
<evidence type="ECO:0000256" key="1">
    <source>
        <dbReference type="ARBA" id="ARBA00004479"/>
    </source>
</evidence>
<dbReference type="InterPro" id="IPR016187">
    <property type="entry name" value="CTDL_fold"/>
</dbReference>
<evidence type="ECO:0000256" key="4">
    <source>
        <dbReference type="ARBA" id="ARBA00022734"/>
    </source>
</evidence>
<evidence type="ECO:0000313" key="10">
    <source>
        <dbReference type="Proteomes" id="UP000265200"/>
    </source>
</evidence>
<dbReference type="AlphaFoldDB" id="A0A3P9H569"/>
<keyword evidence="5 7" id="KW-1133">Transmembrane helix</keyword>
<evidence type="ECO:0000256" key="3">
    <source>
        <dbReference type="ARBA" id="ARBA00022729"/>
    </source>
</evidence>
<comment type="subcellular location">
    <subcellularLocation>
        <location evidence="1">Membrane</location>
        <topology evidence="1">Single-pass type I membrane protein</topology>
    </subcellularLocation>
</comment>
<accession>A0A3P9H569</accession>
<name>A0A3P9H569_ORYLA</name>
<dbReference type="GO" id="GO:0016020">
    <property type="term" value="C:membrane"/>
    <property type="evidence" value="ECO:0007669"/>
    <property type="project" value="UniProtKB-SubCell"/>
</dbReference>
<reference evidence="9" key="4">
    <citation type="submission" date="2025-09" db="UniProtKB">
        <authorList>
            <consortium name="Ensembl"/>
        </authorList>
    </citation>
    <scope>IDENTIFICATION</scope>
    <source>
        <strain evidence="9">HSOK</strain>
    </source>
</reference>
<feature type="domain" description="C-type lectin" evidence="8">
    <location>
        <begin position="33"/>
        <end position="175"/>
    </location>
</feature>
<sequence>MDFIKLVGTVIAVWFHPGSASKFHGERICRLGTERPCYKAFYIQDTRRRVTFEDATQACRMDGGELLSIETESEQRLMETFITQLHVGDGDFWIGLYRSLQYPRRGSTTSTCPSQYYWLDGSKTKYRNWHWDEPSCGKERCVVLYYQRSRPFEDSRFPFQWMDDNCSSKNNFICKYQEEKLPLFTAPSPKPNVVPTTEEDENMRIVHGSSVSFSDNSLNVSYILCATIPALLLLLFAVTGFLCYKEHGKRRKTETKSFSGRSKQGTTTIALPCPVQGPYAFSDITRLPHTVLDGRMTAKRTEYSCSPSLNSLCDDYENVTSVDRESGFVSNDIYESCRAQSQQCHSQTGWVENEIYG</sequence>
<dbReference type="PROSITE" id="PS50041">
    <property type="entry name" value="C_TYPE_LECTIN_2"/>
    <property type="match status" value="1"/>
</dbReference>
<evidence type="ECO:0000259" key="8">
    <source>
        <dbReference type="PROSITE" id="PS50041"/>
    </source>
</evidence>
<dbReference type="SMART" id="SM00034">
    <property type="entry name" value="CLECT"/>
    <property type="match status" value="1"/>
</dbReference>
<dbReference type="InterPro" id="IPR001304">
    <property type="entry name" value="C-type_lectin-like"/>
</dbReference>
<protein>
    <submittedName>
        <fullName evidence="9">Layilin b</fullName>
    </submittedName>
</protein>
<reference evidence="9" key="3">
    <citation type="submission" date="2025-08" db="UniProtKB">
        <authorList>
            <consortium name="Ensembl"/>
        </authorList>
    </citation>
    <scope>IDENTIFICATION</scope>
    <source>
        <strain evidence="9">HSOK</strain>
    </source>
</reference>
<reference evidence="9 10" key="2">
    <citation type="submission" date="2017-04" db="EMBL/GenBank/DDBJ databases">
        <title>CpG methylation of centromeres and impact of large insertions on vertebrate speciation.</title>
        <authorList>
            <person name="Ichikawa K."/>
            <person name="Yoshimura J."/>
            <person name="Morishita S."/>
        </authorList>
    </citation>
    <scope>NUCLEOTIDE SEQUENCE</scope>
    <source>
        <strain evidence="9 10">HSOK</strain>
    </source>
</reference>
<organism evidence="9 10">
    <name type="scientific">Oryzias latipes</name>
    <name type="common">Japanese rice fish</name>
    <name type="synonym">Japanese killifish</name>
    <dbReference type="NCBI Taxonomy" id="8090"/>
    <lineage>
        <taxon>Eukaryota</taxon>
        <taxon>Metazoa</taxon>
        <taxon>Chordata</taxon>
        <taxon>Craniata</taxon>
        <taxon>Vertebrata</taxon>
        <taxon>Euteleostomi</taxon>
        <taxon>Actinopterygii</taxon>
        <taxon>Neopterygii</taxon>
        <taxon>Teleostei</taxon>
        <taxon>Neoteleostei</taxon>
        <taxon>Acanthomorphata</taxon>
        <taxon>Ovalentaria</taxon>
        <taxon>Atherinomorphae</taxon>
        <taxon>Beloniformes</taxon>
        <taxon>Adrianichthyidae</taxon>
        <taxon>Oryziinae</taxon>
        <taxon>Oryzias</taxon>
    </lineage>
</organism>
<evidence type="ECO:0000256" key="7">
    <source>
        <dbReference type="SAM" id="Phobius"/>
    </source>
</evidence>
<keyword evidence="3" id="KW-0732">Signal</keyword>
<dbReference type="Pfam" id="PF00059">
    <property type="entry name" value="Lectin_C"/>
    <property type="match status" value="1"/>
</dbReference>
<keyword evidence="2 7" id="KW-0812">Transmembrane</keyword>
<evidence type="ECO:0000313" key="9">
    <source>
        <dbReference type="Ensembl" id="ENSORLP00015002942.1"/>
    </source>
</evidence>
<dbReference type="Ensembl" id="ENSORLT00015010121.1">
    <property type="protein sequence ID" value="ENSORLP00015002942.1"/>
    <property type="gene ID" value="ENSORLG00015003640.1"/>
</dbReference>